<dbReference type="EMBL" id="NESQ01000012">
    <property type="protein sequence ID" value="PUU83427.1"/>
    <property type="molecule type" value="Genomic_DNA"/>
</dbReference>
<reference evidence="2 3" key="1">
    <citation type="submission" date="2017-04" db="EMBL/GenBank/DDBJ databases">
        <title>Draft genome sequence of Tuber borchii Vittad., a whitish edible truffle.</title>
        <authorList>
            <consortium name="DOE Joint Genome Institute"/>
            <person name="Murat C."/>
            <person name="Kuo A."/>
            <person name="Barry K.W."/>
            <person name="Clum A."/>
            <person name="Dockter R.B."/>
            <person name="Fauchery L."/>
            <person name="Iotti M."/>
            <person name="Kohler A."/>
            <person name="Labutti K."/>
            <person name="Lindquist E.A."/>
            <person name="Lipzen A."/>
            <person name="Ohm R.A."/>
            <person name="Wang M."/>
            <person name="Grigoriev I.V."/>
            <person name="Zambonelli A."/>
            <person name="Martin F.M."/>
        </authorList>
    </citation>
    <scope>NUCLEOTIDE SEQUENCE [LARGE SCALE GENOMIC DNA]</scope>
    <source>
        <strain evidence="2 3">Tbo3840</strain>
    </source>
</reference>
<proteinExistence type="predicted"/>
<comment type="caution">
    <text evidence="2">The sequence shown here is derived from an EMBL/GenBank/DDBJ whole genome shotgun (WGS) entry which is preliminary data.</text>
</comment>
<organism evidence="2 3">
    <name type="scientific">Tuber borchii</name>
    <name type="common">White truffle</name>
    <dbReference type="NCBI Taxonomy" id="42251"/>
    <lineage>
        <taxon>Eukaryota</taxon>
        <taxon>Fungi</taxon>
        <taxon>Dikarya</taxon>
        <taxon>Ascomycota</taxon>
        <taxon>Pezizomycotina</taxon>
        <taxon>Pezizomycetes</taxon>
        <taxon>Pezizales</taxon>
        <taxon>Tuberaceae</taxon>
        <taxon>Tuber</taxon>
    </lineage>
</organism>
<dbReference type="AlphaFoldDB" id="A0A2T7A6Q9"/>
<accession>A0A2T7A6Q9</accession>
<name>A0A2T7A6Q9_TUBBO</name>
<dbReference type="Proteomes" id="UP000244722">
    <property type="component" value="Unassembled WGS sequence"/>
</dbReference>
<protein>
    <submittedName>
        <fullName evidence="2">Uncharacterized protein</fullName>
    </submittedName>
</protein>
<feature type="region of interest" description="Disordered" evidence="1">
    <location>
        <begin position="49"/>
        <end position="87"/>
    </location>
</feature>
<evidence type="ECO:0000256" key="1">
    <source>
        <dbReference type="SAM" id="MobiDB-lite"/>
    </source>
</evidence>
<keyword evidence="3" id="KW-1185">Reference proteome</keyword>
<feature type="region of interest" description="Disordered" evidence="1">
    <location>
        <begin position="17"/>
        <end position="36"/>
    </location>
</feature>
<evidence type="ECO:0000313" key="2">
    <source>
        <dbReference type="EMBL" id="PUU83427.1"/>
    </source>
</evidence>
<gene>
    <name evidence="2" type="ORF">B9Z19DRAFT_1189649</name>
</gene>
<evidence type="ECO:0000313" key="3">
    <source>
        <dbReference type="Proteomes" id="UP000244722"/>
    </source>
</evidence>
<sequence length="155" mass="17018">MSMSNALKAPHLSVFSSHYPHKAPNTTQPRLLPYPPPYYHSPKHPFTIFSQASTTSTPPTPNKKFPHPQRNHYTPPHGSNPPYIKSRKLSPFSPPPLLLPLHSNAPQPPPFLSDIPPTLHVVNGMNNNISVNIPAGEEYAAQALEVVGSAQIQDC</sequence>